<dbReference type="InterPro" id="IPR029058">
    <property type="entry name" value="AB_hydrolase_fold"/>
</dbReference>
<dbReference type="SUPFAM" id="SSF53474">
    <property type="entry name" value="alpha/beta-Hydrolases"/>
    <property type="match status" value="1"/>
</dbReference>
<dbReference type="AlphaFoldDB" id="A0A544TNQ5"/>
<organism evidence="2 3">
    <name type="scientific">Psychrobacillus vulpis</name>
    <dbReference type="NCBI Taxonomy" id="2325572"/>
    <lineage>
        <taxon>Bacteria</taxon>
        <taxon>Bacillati</taxon>
        <taxon>Bacillota</taxon>
        <taxon>Bacilli</taxon>
        <taxon>Bacillales</taxon>
        <taxon>Bacillaceae</taxon>
        <taxon>Psychrobacillus</taxon>
    </lineage>
</organism>
<dbReference type="Proteomes" id="UP000316626">
    <property type="component" value="Unassembled WGS sequence"/>
</dbReference>
<protein>
    <submittedName>
        <fullName evidence="2">Dienelactone hydrolase family protein</fullName>
    </submittedName>
</protein>
<dbReference type="PANTHER" id="PTHR46623">
    <property type="entry name" value="CARBOXYMETHYLENEBUTENOLIDASE-RELATED"/>
    <property type="match status" value="1"/>
</dbReference>
<evidence type="ECO:0000259" key="1">
    <source>
        <dbReference type="Pfam" id="PF01738"/>
    </source>
</evidence>
<reference evidence="2 3" key="1">
    <citation type="submission" date="2019-06" db="EMBL/GenBank/DDBJ databases">
        <title>Psychrobacillus vulpis sp. nov., a new species isolated from feces of a red fox that inhabits in The Tablas de Daimiel Natural Park, Albacete, Spain.</title>
        <authorList>
            <person name="Rodriguez M."/>
            <person name="Reina J.C."/>
            <person name="Bejar V."/>
            <person name="Llamas I."/>
        </authorList>
    </citation>
    <scope>NUCLEOTIDE SEQUENCE [LARGE SCALE GENOMIC DNA]</scope>
    <source>
        <strain evidence="2 3">Z8</strain>
    </source>
</reference>
<comment type="caution">
    <text evidence="2">The sequence shown here is derived from an EMBL/GenBank/DDBJ whole genome shotgun (WGS) entry which is preliminary data.</text>
</comment>
<name>A0A544TNQ5_9BACI</name>
<dbReference type="GO" id="GO:0016787">
    <property type="term" value="F:hydrolase activity"/>
    <property type="evidence" value="ECO:0007669"/>
    <property type="project" value="UniProtKB-KW"/>
</dbReference>
<keyword evidence="2" id="KW-0378">Hydrolase</keyword>
<dbReference type="PANTHER" id="PTHR46623:SF6">
    <property type="entry name" value="ALPHA_BETA-HYDROLASES SUPERFAMILY PROTEIN"/>
    <property type="match status" value="1"/>
</dbReference>
<dbReference type="Pfam" id="PF01738">
    <property type="entry name" value="DLH"/>
    <property type="match status" value="1"/>
</dbReference>
<evidence type="ECO:0000313" key="2">
    <source>
        <dbReference type="EMBL" id="TQR19083.1"/>
    </source>
</evidence>
<dbReference type="InterPro" id="IPR051049">
    <property type="entry name" value="Dienelactone_hydrolase-like"/>
</dbReference>
<feature type="domain" description="Dienelactone hydrolase" evidence="1">
    <location>
        <begin position="8"/>
        <end position="194"/>
    </location>
</feature>
<dbReference type="OrthoDB" id="115291at2"/>
<gene>
    <name evidence="2" type="ORF">FG384_14775</name>
</gene>
<sequence>MLSIQNKNDTAIIVVHEIYGINKHMKTVCEMLSLHGFDVFCPNLLDKKPFDYSEEAFAYDYFMETIGFTKASNKIKDVLIEAKKTYKKVFIVGFSVGATIAWLCSEECSVDGIVGYYGSRIRNYVDLSPRCAALLFFPEEEKSFHVDGLIEILTNKQIEVHKLQGQHGFSDPNSLKYNEDSAQNAFKDMLCFINSLT</sequence>
<dbReference type="EMBL" id="VDGI01000017">
    <property type="protein sequence ID" value="TQR19083.1"/>
    <property type="molecule type" value="Genomic_DNA"/>
</dbReference>
<dbReference type="RefSeq" id="WP_142643379.1">
    <property type="nucleotide sequence ID" value="NZ_VDGI01000017.1"/>
</dbReference>
<dbReference type="InterPro" id="IPR002925">
    <property type="entry name" value="Dienelactn_hydro"/>
</dbReference>
<keyword evidence="3" id="KW-1185">Reference proteome</keyword>
<proteinExistence type="predicted"/>
<evidence type="ECO:0000313" key="3">
    <source>
        <dbReference type="Proteomes" id="UP000316626"/>
    </source>
</evidence>
<accession>A0A544TNQ5</accession>
<dbReference type="Gene3D" id="3.40.50.1820">
    <property type="entry name" value="alpha/beta hydrolase"/>
    <property type="match status" value="1"/>
</dbReference>